<evidence type="ECO:0000313" key="2">
    <source>
        <dbReference type="Proteomes" id="UP000799755"/>
    </source>
</evidence>
<keyword evidence="2" id="KW-1185">Reference proteome</keyword>
<gene>
    <name evidence="1" type="ORF">BDR25DRAFT_356392</name>
</gene>
<reference evidence="1" key="1">
    <citation type="journal article" date="2020" name="Stud. Mycol.">
        <title>101 Dothideomycetes genomes: a test case for predicting lifestyles and emergence of pathogens.</title>
        <authorList>
            <person name="Haridas S."/>
            <person name="Albert R."/>
            <person name="Binder M."/>
            <person name="Bloem J."/>
            <person name="Labutti K."/>
            <person name="Salamov A."/>
            <person name="Andreopoulos B."/>
            <person name="Baker S."/>
            <person name="Barry K."/>
            <person name="Bills G."/>
            <person name="Bluhm B."/>
            <person name="Cannon C."/>
            <person name="Castanera R."/>
            <person name="Culley D."/>
            <person name="Daum C."/>
            <person name="Ezra D."/>
            <person name="Gonzalez J."/>
            <person name="Henrissat B."/>
            <person name="Kuo A."/>
            <person name="Liang C."/>
            <person name="Lipzen A."/>
            <person name="Lutzoni F."/>
            <person name="Magnuson J."/>
            <person name="Mondo S."/>
            <person name="Nolan M."/>
            <person name="Ohm R."/>
            <person name="Pangilinan J."/>
            <person name="Park H.-J."/>
            <person name="Ramirez L."/>
            <person name="Alfaro M."/>
            <person name="Sun H."/>
            <person name="Tritt A."/>
            <person name="Yoshinaga Y."/>
            <person name="Zwiers L.-H."/>
            <person name="Turgeon B."/>
            <person name="Goodwin S."/>
            <person name="Spatafora J."/>
            <person name="Crous P."/>
            <person name="Grigoriev I."/>
        </authorList>
    </citation>
    <scope>NUCLEOTIDE SEQUENCE</scope>
    <source>
        <strain evidence="1">ATCC 200398</strain>
    </source>
</reference>
<dbReference type="EMBL" id="MU003511">
    <property type="protein sequence ID" value="KAF2469646.1"/>
    <property type="molecule type" value="Genomic_DNA"/>
</dbReference>
<organism evidence="1 2">
    <name type="scientific">Lindgomyces ingoldianus</name>
    <dbReference type="NCBI Taxonomy" id="673940"/>
    <lineage>
        <taxon>Eukaryota</taxon>
        <taxon>Fungi</taxon>
        <taxon>Dikarya</taxon>
        <taxon>Ascomycota</taxon>
        <taxon>Pezizomycotina</taxon>
        <taxon>Dothideomycetes</taxon>
        <taxon>Pleosporomycetidae</taxon>
        <taxon>Pleosporales</taxon>
        <taxon>Lindgomycetaceae</taxon>
        <taxon>Lindgomyces</taxon>
    </lineage>
</organism>
<sequence length="263" mass="29937">MVAFIFSLNVVFWPFIHFLENDLALFREIVAMDYEIVCVCYDYVGPIRPRCRLIPRVWITWLLAGGQQAAEGGSATSFIAQGNESKLWHVLDDREYRPGALDVKRRLYYTFLRERFNAVFNNPTDISGGSQWFPADPTTSAVTNGISNNRETYGFLTAIAAAIEAAREFLIETFKRNRQSPQGVSKTFKRASPLPCFLFTTQTLILHVLVCLFLLNLNFRKWDSNHSGRERSAIFVNLDEISSLMIVDNLVSKNLGNIIVELP</sequence>
<protein>
    <submittedName>
        <fullName evidence="1">Uncharacterized protein</fullName>
    </submittedName>
</protein>
<proteinExistence type="predicted"/>
<evidence type="ECO:0000313" key="1">
    <source>
        <dbReference type="EMBL" id="KAF2469646.1"/>
    </source>
</evidence>
<name>A0ACB6QRX5_9PLEO</name>
<accession>A0ACB6QRX5</accession>
<comment type="caution">
    <text evidence="1">The sequence shown here is derived from an EMBL/GenBank/DDBJ whole genome shotgun (WGS) entry which is preliminary data.</text>
</comment>
<dbReference type="Proteomes" id="UP000799755">
    <property type="component" value="Unassembled WGS sequence"/>
</dbReference>